<name>A0ABW7RKK5_9ACTN</name>
<comment type="caution">
    <text evidence="2">The sequence shown here is derived from an EMBL/GenBank/DDBJ whole genome shotgun (WGS) entry which is preliminary data.</text>
</comment>
<gene>
    <name evidence="2" type="ORF">ACH4GP_30155</name>
</gene>
<reference evidence="2 3" key="1">
    <citation type="submission" date="2024-10" db="EMBL/GenBank/DDBJ databases">
        <title>The Natural Products Discovery Center: Release of the First 8490 Sequenced Strains for Exploring Actinobacteria Biosynthetic Diversity.</title>
        <authorList>
            <person name="Kalkreuter E."/>
            <person name="Kautsar S.A."/>
            <person name="Yang D."/>
            <person name="Bader C.D."/>
            <person name="Teijaro C.N."/>
            <person name="Fluegel L."/>
            <person name="Davis C.M."/>
            <person name="Simpson J.R."/>
            <person name="Lauterbach L."/>
            <person name="Steele A.D."/>
            <person name="Gui C."/>
            <person name="Meng S."/>
            <person name="Li G."/>
            <person name="Viehrig K."/>
            <person name="Ye F."/>
            <person name="Su P."/>
            <person name="Kiefer A.F."/>
            <person name="Nichols A."/>
            <person name="Cepeda A.J."/>
            <person name="Yan W."/>
            <person name="Fan B."/>
            <person name="Jiang Y."/>
            <person name="Adhikari A."/>
            <person name="Zheng C.-J."/>
            <person name="Schuster L."/>
            <person name="Cowan T.M."/>
            <person name="Smanski M.J."/>
            <person name="Chevrette M.G."/>
            <person name="De Carvalho L.P.S."/>
            <person name="Shen B."/>
        </authorList>
    </citation>
    <scope>NUCLEOTIDE SEQUENCE [LARGE SCALE GENOMIC DNA]</scope>
    <source>
        <strain evidence="2 3">NPDC018013</strain>
    </source>
</reference>
<feature type="compositionally biased region" description="Low complexity" evidence="1">
    <location>
        <begin position="1"/>
        <end position="10"/>
    </location>
</feature>
<dbReference type="Proteomes" id="UP001610990">
    <property type="component" value="Unassembled WGS sequence"/>
</dbReference>
<dbReference type="EMBL" id="JBIRGH010000025">
    <property type="protein sequence ID" value="MFH8588604.1"/>
    <property type="molecule type" value="Genomic_DNA"/>
</dbReference>
<dbReference type="RefSeq" id="WP_397675559.1">
    <property type="nucleotide sequence ID" value="NZ_JBIRGH010000025.1"/>
</dbReference>
<protein>
    <submittedName>
        <fullName evidence="2">Uncharacterized protein</fullName>
    </submittedName>
</protein>
<evidence type="ECO:0000313" key="3">
    <source>
        <dbReference type="Proteomes" id="UP001610990"/>
    </source>
</evidence>
<evidence type="ECO:0000313" key="2">
    <source>
        <dbReference type="EMBL" id="MFH8588604.1"/>
    </source>
</evidence>
<sequence>MTDTDTGTGTPAPEKTPKEPHPMNTTDTTASPRWPVPSAPPVHEPALFAQAMRDMRLTWRARGVLAELATGYHPGQEPTVSELTYLTRDERLAAEGREAFRKAVGELRSLGYLTPDATTATGVGERLVVDLAPAADAHLIRHPYGHGAHPDGS</sequence>
<organism evidence="2 3">
    <name type="scientific">Streptomyces celluloflavus</name>
    <dbReference type="NCBI Taxonomy" id="58344"/>
    <lineage>
        <taxon>Bacteria</taxon>
        <taxon>Bacillati</taxon>
        <taxon>Actinomycetota</taxon>
        <taxon>Actinomycetes</taxon>
        <taxon>Kitasatosporales</taxon>
        <taxon>Streptomycetaceae</taxon>
        <taxon>Streptomyces</taxon>
    </lineage>
</organism>
<evidence type="ECO:0000256" key="1">
    <source>
        <dbReference type="SAM" id="MobiDB-lite"/>
    </source>
</evidence>
<keyword evidence="3" id="KW-1185">Reference proteome</keyword>
<proteinExistence type="predicted"/>
<accession>A0ABW7RKK5</accession>
<feature type="region of interest" description="Disordered" evidence="1">
    <location>
        <begin position="1"/>
        <end position="39"/>
    </location>
</feature>